<proteinExistence type="predicted"/>
<reference evidence="1" key="1">
    <citation type="submission" date="2020-02" db="EMBL/GenBank/DDBJ databases">
        <title>Genome sequencing of the panga catfish, Pangasius djambal.</title>
        <authorList>
            <person name="Wen M."/>
            <person name="Zahm M."/>
            <person name="Roques C."/>
            <person name="Cabau C."/>
            <person name="Klopp C."/>
            <person name="Donnadieu C."/>
            <person name="Jouanno E."/>
            <person name="Avarre J.-C."/>
            <person name="Campet M."/>
            <person name="Ha T."/>
            <person name="Dugue R."/>
            <person name="Lampietro C."/>
            <person name="Louis A."/>
            <person name="Herpin A."/>
            <person name="Echchiki A."/>
            <person name="Berthelot C."/>
            <person name="Parey E."/>
            <person name="Roest-Crollius H."/>
            <person name="Braasch I."/>
            <person name="Postlethwait J.H."/>
            <person name="Bobe J."/>
            <person name="Montfort J."/>
            <person name="Bouchez O."/>
            <person name="Begum T."/>
            <person name="Schartl M."/>
            <person name="Gustiano R."/>
            <person name="Guiguen Y."/>
        </authorList>
    </citation>
    <scope>NUCLEOTIDE SEQUENCE</scope>
    <source>
        <strain evidence="1">Pdj_M5554</strain>
    </source>
</reference>
<comment type="caution">
    <text evidence="1">The sequence shown here is derived from an EMBL/GenBank/DDBJ whole genome shotgun (WGS) entry which is preliminary data.</text>
</comment>
<dbReference type="Proteomes" id="UP000830395">
    <property type="component" value="Chromosome 26"/>
</dbReference>
<sequence>MGLNHASSCQRDTGALKKQFRIFFWSCASFSKDFWSLSLALGRRGASAEGLRQKDSGRPVTKDEFSFFFPPG</sequence>
<name>A0ACC5ZIT3_9TELE</name>
<evidence type="ECO:0000313" key="1">
    <source>
        <dbReference type="EMBL" id="MCJ8747919.1"/>
    </source>
</evidence>
<dbReference type="EMBL" id="CM041000">
    <property type="protein sequence ID" value="MCJ8747919.1"/>
    <property type="molecule type" value="Genomic_DNA"/>
</dbReference>
<evidence type="ECO:0000313" key="2">
    <source>
        <dbReference type="Proteomes" id="UP000830395"/>
    </source>
</evidence>
<organism evidence="1 2">
    <name type="scientific">Pangasius djambal</name>
    <dbReference type="NCBI Taxonomy" id="1691987"/>
    <lineage>
        <taxon>Eukaryota</taxon>
        <taxon>Metazoa</taxon>
        <taxon>Chordata</taxon>
        <taxon>Craniata</taxon>
        <taxon>Vertebrata</taxon>
        <taxon>Euteleostomi</taxon>
        <taxon>Actinopterygii</taxon>
        <taxon>Neopterygii</taxon>
        <taxon>Teleostei</taxon>
        <taxon>Ostariophysi</taxon>
        <taxon>Siluriformes</taxon>
        <taxon>Pangasiidae</taxon>
        <taxon>Pangasius</taxon>
    </lineage>
</organism>
<protein>
    <submittedName>
        <fullName evidence="1">Uncharacterized protein</fullName>
    </submittedName>
</protein>
<keyword evidence="2" id="KW-1185">Reference proteome</keyword>
<gene>
    <name evidence="1" type="ORF">PDJAM_G00159040</name>
</gene>
<accession>A0ACC5ZIT3</accession>